<feature type="compositionally biased region" description="Polar residues" evidence="1">
    <location>
        <begin position="584"/>
        <end position="593"/>
    </location>
</feature>
<dbReference type="InterPro" id="IPR011009">
    <property type="entry name" value="Kinase-like_dom_sf"/>
</dbReference>
<dbReference type="Pfam" id="PF00069">
    <property type="entry name" value="Pkinase"/>
    <property type="match status" value="1"/>
</dbReference>
<dbReference type="PROSITE" id="PS00108">
    <property type="entry name" value="PROTEIN_KINASE_ST"/>
    <property type="match status" value="1"/>
</dbReference>
<feature type="region of interest" description="Disordered" evidence="1">
    <location>
        <begin position="612"/>
        <end position="669"/>
    </location>
</feature>
<feature type="compositionally biased region" description="Polar residues" evidence="1">
    <location>
        <begin position="103"/>
        <end position="116"/>
    </location>
</feature>
<dbReference type="InterPro" id="IPR008271">
    <property type="entry name" value="Ser/Thr_kinase_AS"/>
</dbReference>
<evidence type="ECO:0000256" key="1">
    <source>
        <dbReference type="SAM" id="MobiDB-lite"/>
    </source>
</evidence>
<dbReference type="GO" id="GO:0005634">
    <property type="term" value="C:nucleus"/>
    <property type="evidence" value="ECO:0007669"/>
    <property type="project" value="TreeGrafter"/>
</dbReference>
<sequence length="816" mass="88635">MTSTLPEAVAPQKKKGIFRFIKKDKKSKNEPTPASTPAVSATPATPATDKLSKAVPASKITRAATINHHIRTPHPAIGTSESHQPSNKPGSKPHLPPSVVRRASTNIRPTPFTKETTPFMGLGNEIAGARNVPSLASPNFGHASPNLNPTSHSINNVSRNPSMYSLINGHTNGTVGSVEDEKKNILPLPILDPNDFLDQRHRQIASTLTDMFTFPDKASGKEKNWGTGASASVVSVIEKKTGKVFALKRVLLFPGETPQAFYPRTIKEFKIASKLSDCKFVVSTHFCLKIPSSTTMTRGWGILMELCKLGDVFSMVLKPSFKPCPIAEKFCLFKQIALGVKFMHDRGYVHRDLKPENVLLDDHGCCKITDFGVADFAYDMPEEEFDALECFLNPDHEHLDSDDSSAEAGVQYHNGFPIKMSKSFVGSAPYCPPEVMACKDSKTAAYYNPFKFDTWSLGMILFCLIYQNTPFHSASSSDPAYTEYVNMYKSFVSSHPQFRSSERISGPGIEYRFGKEFQNGGASRVAFRLVDPNPDTRYSIDDLMNDPWFIGIECCQEESSVHGAIHRSNSIMSSHQANSSSSNLKHASATTSPIIKPKSMLDIGTESLANTSIASSSPVTETSENPFTKKDLPTLAEDNDEDQTNIAKPTSPASVVPNSTLRSRQSTLSKHEPIIASHSSMCDFGGADLPAHVAAAVPSSMVAPTPAAYASNILNNNMMSLSNQSIHSTTDHSAGHHQHHHDEISGSNHSINGAVSSDGNSTSMYRASSITSLSSMRSSSTNNLRSGSTGSINGSGRRIKHHHVEIASSISSMKRS</sequence>
<dbReference type="SUPFAM" id="SSF56112">
    <property type="entry name" value="Protein kinase-like (PK-like)"/>
    <property type="match status" value="1"/>
</dbReference>
<dbReference type="InterPro" id="IPR000719">
    <property type="entry name" value="Prot_kinase_dom"/>
</dbReference>
<feature type="region of interest" description="Disordered" evidence="1">
    <location>
        <begin position="726"/>
        <end position="816"/>
    </location>
</feature>
<dbReference type="GO" id="GO:0044773">
    <property type="term" value="P:mitotic DNA damage checkpoint signaling"/>
    <property type="evidence" value="ECO:0007669"/>
    <property type="project" value="TreeGrafter"/>
</dbReference>
<gene>
    <name evidence="3" type="ORF">WICPIJ_003791</name>
</gene>
<feature type="compositionally biased region" description="Basic and acidic residues" evidence="1">
    <location>
        <begin position="729"/>
        <end position="744"/>
    </location>
</feature>
<feature type="compositionally biased region" description="Polar residues" evidence="1">
    <location>
        <begin position="745"/>
        <end position="766"/>
    </location>
</feature>
<feature type="compositionally biased region" description="Polar residues" evidence="1">
    <location>
        <begin position="644"/>
        <end position="668"/>
    </location>
</feature>
<feature type="compositionally biased region" description="Low complexity" evidence="1">
    <location>
        <begin position="572"/>
        <end position="583"/>
    </location>
</feature>
<feature type="compositionally biased region" description="Polar residues" evidence="1">
    <location>
        <begin position="79"/>
        <end position="89"/>
    </location>
</feature>
<reference evidence="3" key="1">
    <citation type="journal article" date="2021" name="Open Biol.">
        <title>Shared evolutionary footprints suggest mitochondrial oxidative damage underlies multiple complex I losses in fungi.</title>
        <authorList>
            <person name="Schikora-Tamarit M.A."/>
            <person name="Marcet-Houben M."/>
            <person name="Nosek J."/>
            <person name="Gabaldon T."/>
        </authorList>
    </citation>
    <scope>NUCLEOTIDE SEQUENCE</scope>
    <source>
        <strain evidence="3">CBS2887</strain>
    </source>
</reference>
<feature type="compositionally biased region" description="Low complexity" evidence="1">
    <location>
        <begin position="31"/>
        <end position="48"/>
    </location>
</feature>
<feature type="region of interest" description="Disordered" evidence="1">
    <location>
        <begin position="1"/>
        <end position="119"/>
    </location>
</feature>
<dbReference type="SMART" id="SM00220">
    <property type="entry name" value="S_TKc"/>
    <property type="match status" value="1"/>
</dbReference>
<keyword evidence="4" id="KW-1185">Reference proteome</keyword>
<feature type="domain" description="Protein kinase" evidence="2">
    <location>
        <begin position="219"/>
        <end position="549"/>
    </location>
</feature>
<dbReference type="OrthoDB" id="4062651at2759"/>
<dbReference type="PANTHER" id="PTHR44167:SF30">
    <property type="entry name" value="PHOSPHORYLASE KINASE"/>
    <property type="match status" value="1"/>
</dbReference>
<name>A0A9P8Q6I0_WICPI</name>
<evidence type="ECO:0000259" key="2">
    <source>
        <dbReference type="PROSITE" id="PS50011"/>
    </source>
</evidence>
<evidence type="ECO:0000313" key="4">
    <source>
        <dbReference type="Proteomes" id="UP000774326"/>
    </source>
</evidence>
<comment type="caution">
    <text evidence="3">The sequence shown here is derived from an EMBL/GenBank/DDBJ whole genome shotgun (WGS) entry which is preliminary data.</text>
</comment>
<organism evidence="3 4">
    <name type="scientific">Wickerhamomyces pijperi</name>
    <name type="common">Yeast</name>
    <name type="synonym">Pichia pijperi</name>
    <dbReference type="NCBI Taxonomy" id="599730"/>
    <lineage>
        <taxon>Eukaryota</taxon>
        <taxon>Fungi</taxon>
        <taxon>Dikarya</taxon>
        <taxon>Ascomycota</taxon>
        <taxon>Saccharomycotina</taxon>
        <taxon>Saccharomycetes</taxon>
        <taxon>Phaffomycetales</taxon>
        <taxon>Wickerhamomycetaceae</taxon>
        <taxon>Wickerhamomyces</taxon>
    </lineage>
</organism>
<dbReference type="GO" id="GO:0004674">
    <property type="term" value="F:protein serine/threonine kinase activity"/>
    <property type="evidence" value="ECO:0007669"/>
    <property type="project" value="TreeGrafter"/>
</dbReference>
<dbReference type="Gene3D" id="1.10.510.10">
    <property type="entry name" value="Transferase(Phosphotransferase) domain 1"/>
    <property type="match status" value="1"/>
</dbReference>
<dbReference type="EMBL" id="JAEUBG010002086">
    <property type="protein sequence ID" value="KAH3685247.1"/>
    <property type="molecule type" value="Genomic_DNA"/>
</dbReference>
<feature type="compositionally biased region" description="Basic residues" evidence="1">
    <location>
        <begin position="12"/>
        <end position="26"/>
    </location>
</feature>
<evidence type="ECO:0000313" key="3">
    <source>
        <dbReference type="EMBL" id="KAH3685247.1"/>
    </source>
</evidence>
<dbReference type="PANTHER" id="PTHR44167">
    <property type="entry name" value="OVARIAN-SPECIFIC SERINE/THREONINE-PROTEIN KINASE LOK-RELATED"/>
    <property type="match status" value="1"/>
</dbReference>
<accession>A0A9P8Q6I0</accession>
<feature type="region of interest" description="Disordered" evidence="1">
    <location>
        <begin position="572"/>
        <end position="593"/>
    </location>
</feature>
<dbReference type="GO" id="GO:0005524">
    <property type="term" value="F:ATP binding"/>
    <property type="evidence" value="ECO:0007669"/>
    <property type="project" value="InterPro"/>
</dbReference>
<reference evidence="3" key="2">
    <citation type="submission" date="2021-01" db="EMBL/GenBank/DDBJ databases">
        <authorList>
            <person name="Schikora-Tamarit M.A."/>
        </authorList>
    </citation>
    <scope>NUCLEOTIDE SEQUENCE</scope>
    <source>
        <strain evidence="3">CBS2887</strain>
    </source>
</reference>
<protein>
    <recommendedName>
        <fullName evidence="2">Protein kinase domain-containing protein</fullName>
    </recommendedName>
</protein>
<dbReference type="AlphaFoldDB" id="A0A9P8Q6I0"/>
<feature type="compositionally biased region" description="Low complexity" evidence="1">
    <location>
        <begin position="768"/>
        <end position="786"/>
    </location>
</feature>
<feature type="compositionally biased region" description="Polar residues" evidence="1">
    <location>
        <begin position="612"/>
        <end position="626"/>
    </location>
</feature>
<proteinExistence type="predicted"/>
<dbReference type="Proteomes" id="UP000774326">
    <property type="component" value="Unassembled WGS sequence"/>
</dbReference>
<dbReference type="PROSITE" id="PS50011">
    <property type="entry name" value="PROTEIN_KINASE_DOM"/>
    <property type="match status" value="1"/>
</dbReference>